<dbReference type="Pfam" id="PF02318">
    <property type="entry name" value="FYVE_2"/>
    <property type="match status" value="1"/>
</dbReference>
<evidence type="ECO:0000313" key="3">
    <source>
        <dbReference type="Proteomes" id="UP000735302"/>
    </source>
</evidence>
<dbReference type="GO" id="GO:0031267">
    <property type="term" value="F:small GTPase binding"/>
    <property type="evidence" value="ECO:0007669"/>
    <property type="project" value="InterPro"/>
</dbReference>
<dbReference type="Proteomes" id="UP000735302">
    <property type="component" value="Unassembled WGS sequence"/>
</dbReference>
<reference evidence="2 3" key="1">
    <citation type="journal article" date="2021" name="Elife">
        <title>Chloroplast acquisition without the gene transfer in kleptoplastic sea slugs, Plakobranchus ocellatus.</title>
        <authorList>
            <person name="Maeda T."/>
            <person name="Takahashi S."/>
            <person name="Yoshida T."/>
            <person name="Shimamura S."/>
            <person name="Takaki Y."/>
            <person name="Nagai Y."/>
            <person name="Toyoda A."/>
            <person name="Suzuki Y."/>
            <person name="Arimoto A."/>
            <person name="Ishii H."/>
            <person name="Satoh N."/>
            <person name="Nishiyama T."/>
            <person name="Hasebe M."/>
            <person name="Maruyama T."/>
            <person name="Minagawa J."/>
            <person name="Obokata J."/>
            <person name="Shigenobu S."/>
        </authorList>
    </citation>
    <scope>NUCLEOTIDE SEQUENCE [LARGE SCALE GENOMIC DNA]</scope>
</reference>
<dbReference type="PROSITE" id="PS50916">
    <property type="entry name" value="RABBD"/>
    <property type="match status" value="1"/>
</dbReference>
<dbReference type="PANTHER" id="PTHR14555">
    <property type="entry name" value="MYELIN-ASSOCIATED OLIGODENDROCYTIC BASIC PROTEIN MOBP -RELATED"/>
    <property type="match status" value="1"/>
</dbReference>
<dbReference type="SUPFAM" id="SSF57903">
    <property type="entry name" value="FYVE/PHD zinc finger"/>
    <property type="match status" value="1"/>
</dbReference>
<dbReference type="InterPro" id="IPR013083">
    <property type="entry name" value="Znf_RING/FYVE/PHD"/>
</dbReference>
<dbReference type="InterPro" id="IPR010911">
    <property type="entry name" value="Rab_BD"/>
</dbReference>
<comment type="caution">
    <text evidence="2">The sequence shown here is derived from an EMBL/GenBank/DDBJ whole genome shotgun (WGS) entry which is preliminary data.</text>
</comment>
<dbReference type="InterPro" id="IPR041282">
    <property type="entry name" value="FYVE_2"/>
</dbReference>
<sequence>MGKKLNLSHLSEEECEQIMSVLQKDFEVRKAEKRRLNEVHDTLVQEQTRVSMLQQNPNFNLTNCIICLERFGFFSRRKRVCDACKMNICQECCTLRPGKKGVFVCAVCNKEKAYKILSNEWFRKNFHLDEKHHGSAKIVRSLYKRTANLSDTEGDSSLPHSSAGSAHWPRRERPRLDNVFDIDVSAAISTPKQEECHEGCVEVPGPSPHKSAFVMSGTERGISLV</sequence>
<organism evidence="2 3">
    <name type="scientific">Plakobranchus ocellatus</name>
    <dbReference type="NCBI Taxonomy" id="259542"/>
    <lineage>
        <taxon>Eukaryota</taxon>
        <taxon>Metazoa</taxon>
        <taxon>Spiralia</taxon>
        <taxon>Lophotrochozoa</taxon>
        <taxon>Mollusca</taxon>
        <taxon>Gastropoda</taxon>
        <taxon>Heterobranchia</taxon>
        <taxon>Euthyneura</taxon>
        <taxon>Panpulmonata</taxon>
        <taxon>Sacoglossa</taxon>
        <taxon>Placobranchoidea</taxon>
        <taxon>Plakobranchidae</taxon>
        <taxon>Plakobranchus</taxon>
    </lineage>
</organism>
<dbReference type="GO" id="GO:0030864">
    <property type="term" value="C:cortical actin cytoskeleton"/>
    <property type="evidence" value="ECO:0007669"/>
    <property type="project" value="TreeGrafter"/>
</dbReference>
<dbReference type="PANTHER" id="PTHR14555:SF3">
    <property type="entry name" value="RABBD DOMAIN-CONTAINING PROTEIN"/>
    <property type="match status" value="1"/>
</dbReference>
<dbReference type="InterPro" id="IPR011011">
    <property type="entry name" value="Znf_FYVE_PHD"/>
</dbReference>
<dbReference type="Gene3D" id="3.30.40.10">
    <property type="entry name" value="Zinc/RING finger domain, C3HC4 (zinc finger)"/>
    <property type="match status" value="1"/>
</dbReference>
<name>A0AAV4AFS1_9GAST</name>
<proteinExistence type="predicted"/>
<dbReference type="GO" id="GO:0006886">
    <property type="term" value="P:intracellular protein transport"/>
    <property type="evidence" value="ECO:0007669"/>
    <property type="project" value="InterPro"/>
</dbReference>
<dbReference type="InterPro" id="IPR051745">
    <property type="entry name" value="Intracell_Transport_Effector"/>
</dbReference>
<dbReference type="GO" id="GO:0003779">
    <property type="term" value="F:actin binding"/>
    <property type="evidence" value="ECO:0007669"/>
    <property type="project" value="TreeGrafter"/>
</dbReference>
<dbReference type="EMBL" id="BLXT01003748">
    <property type="protein sequence ID" value="GFO05476.1"/>
    <property type="molecule type" value="Genomic_DNA"/>
</dbReference>
<feature type="domain" description="RabBD" evidence="1">
    <location>
        <begin position="4"/>
        <end position="125"/>
    </location>
</feature>
<evidence type="ECO:0000259" key="1">
    <source>
        <dbReference type="PROSITE" id="PS50916"/>
    </source>
</evidence>
<evidence type="ECO:0000313" key="2">
    <source>
        <dbReference type="EMBL" id="GFO05476.1"/>
    </source>
</evidence>
<dbReference type="AlphaFoldDB" id="A0AAV4AFS1"/>
<dbReference type="GO" id="GO:0017022">
    <property type="term" value="F:myosin binding"/>
    <property type="evidence" value="ECO:0007669"/>
    <property type="project" value="TreeGrafter"/>
</dbReference>
<accession>A0AAV4AFS1</accession>
<keyword evidence="3" id="KW-1185">Reference proteome</keyword>
<gene>
    <name evidence="2" type="ORF">PoB_003198100</name>
</gene>
<protein>
    <submittedName>
        <fullName evidence="2">Rab effector myrip</fullName>
    </submittedName>
</protein>